<reference evidence="1" key="1">
    <citation type="journal article" date="2023" name="G3 (Bethesda)">
        <title>A reference genome for the long-term kleptoplast-retaining sea slug Elysia crispata morphotype clarki.</title>
        <authorList>
            <person name="Eastman K.E."/>
            <person name="Pendleton A.L."/>
            <person name="Shaikh M.A."/>
            <person name="Suttiyut T."/>
            <person name="Ogas R."/>
            <person name="Tomko P."/>
            <person name="Gavelis G."/>
            <person name="Widhalm J.R."/>
            <person name="Wisecaver J.H."/>
        </authorList>
    </citation>
    <scope>NUCLEOTIDE SEQUENCE</scope>
    <source>
        <strain evidence="1">ECLA1</strain>
    </source>
</reference>
<dbReference type="AlphaFoldDB" id="A0AAE1A407"/>
<evidence type="ECO:0000313" key="1">
    <source>
        <dbReference type="EMBL" id="KAK3780770.1"/>
    </source>
</evidence>
<proteinExistence type="predicted"/>
<gene>
    <name evidence="1" type="ORF">RRG08_001875</name>
</gene>
<sequence>MMHLEGRREQPSGKVISREEERINVKDWLCAAKGRERLYSATHDLGIHMGIQQDPYEGLRNTLRQDVGHSPAQIMFGRSTRSLLLSKACNMNYSDPEFQARLTNNAPSASLITDKQYYPRWPRGRHYEATGPALTLTYPE</sequence>
<protein>
    <submittedName>
        <fullName evidence="1">Uncharacterized protein</fullName>
    </submittedName>
</protein>
<dbReference type="EMBL" id="JAWDGP010002685">
    <property type="protein sequence ID" value="KAK3780770.1"/>
    <property type="molecule type" value="Genomic_DNA"/>
</dbReference>
<keyword evidence="2" id="KW-1185">Reference proteome</keyword>
<name>A0AAE1A407_9GAST</name>
<organism evidence="1 2">
    <name type="scientific">Elysia crispata</name>
    <name type="common">lettuce slug</name>
    <dbReference type="NCBI Taxonomy" id="231223"/>
    <lineage>
        <taxon>Eukaryota</taxon>
        <taxon>Metazoa</taxon>
        <taxon>Spiralia</taxon>
        <taxon>Lophotrochozoa</taxon>
        <taxon>Mollusca</taxon>
        <taxon>Gastropoda</taxon>
        <taxon>Heterobranchia</taxon>
        <taxon>Euthyneura</taxon>
        <taxon>Panpulmonata</taxon>
        <taxon>Sacoglossa</taxon>
        <taxon>Placobranchoidea</taxon>
        <taxon>Plakobranchidae</taxon>
        <taxon>Elysia</taxon>
    </lineage>
</organism>
<accession>A0AAE1A407</accession>
<dbReference type="Proteomes" id="UP001283361">
    <property type="component" value="Unassembled WGS sequence"/>
</dbReference>
<evidence type="ECO:0000313" key="2">
    <source>
        <dbReference type="Proteomes" id="UP001283361"/>
    </source>
</evidence>
<comment type="caution">
    <text evidence="1">The sequence shown here is derived from an EMBL/GenBank/DDBJ whole genome shotgun (WGS) entry which is preliminary data.</text>
</comment>